<dbReference type="Pfam" id="PF00271">
    <property type="entry name" value="Helicase_C"/>
    <property type="match status" value="1"/>
</dbReference>
<keyword evidence="3 6" id="KW-0347">Helicase</keyword>
<accession>A0AAD8AK29</accession>
<dbReference type="AlphaFoldDB" id="A0AAD8AK29"/>
<dbReference type="GO" id="GO:0016787">
    <property type="term" value="F:hydrolase activity"/>
    <property type="evidence" value="ECO:0007669"/>
    <property type="project" value="UniProtKB-KW"/>
</dbReference>
<keyword evidence="4 6" id="KW-0067">ATP-binding</keyword>
<dbReference type="SMART" id="SM01178">
    <property type="entry name" value="DUF4217"/>
    <property type="match status" value="1"/>
</dbReference>
<keyword evidence="2 6" id="KW-0378">Hydrolase</keyword>
<reference evidence="9" key="1">
    <citation type="journal article" date="2023" name="IScience">
        <title>Live-bearing cockroach genome reveals convergent evolutionary mechanisms linked to viviparity in insects and beyond.</title>
        <authorList>
            <person name="Fouks B."/>
            <person name="Harrison M.C."/>
            <person name="Mikhailova A.A."/>
            <person name="Marchal E."/>
            <person name="English S."/>
            <person name="Carruthers M."/>
            <person name="Jennings E.C."/>
            <person name="Chiamaka E.L."/>
            <person name="Frigard R.A."/>
            <person name="Pippel M."/>
            <person name="Attardo G.M."/>
            <person name="Benoit J.B."/>
            <person name="Bornberg-Bauer E."/>
            <person name="Tobe S.S."/>
        </authorList>
    </citation>
    <scope>NUCLEOTIDE SEQUENCE</scope>
    <source>
        <strain evidence="9">Stay&amp;Tobe</strain>
    </source>
</reference>
<dbReference type="Proteomes" id="UP001233999">
    <property type="component" value="Unassembled WGS sequence"/>
</dbReference>
<dbReference type="Pfam" id="PF13959">
    <property type="entry name" value="CTE_SPB4"/>
    <property type="match status" value="1"/>
</dbReference>
<evidence type="ECO:0000256" key="3">
    <source>
        <dbReference type="ARBA" id="ARBA00022806"/>
    </source>
</evidence>
<proteinExistence type="inferred from homology"/>
<dbReference type="GO" id="GO:0003724">
    <property type="term" value="F:RNA helicase activity"/>
    <property type="evidence" value="ECO:0007669"/>
    <property type="project" value="UniProtKB-EC"/>
</dbReference>
<evidence type="ECO:0000256" key="2">
    <source>
        <dbReference type="ARBA" id="ARBA00022801"/>
    </source>
</evidence>
<comment type="function">
    <text evidence="6">RNA helicase.</text>
</comment>
<evidence type="ECO:0000313" key="10">
    <source>
        <dbReference type="Proteomes" id="UP001233999"/>
    </source>
</evidence>
<evidence type="ECO:0000256" key="1">
    <source>
        <dbReference type="ARBA" id="ARBA00022741"/>
    </source>
</evidence>
<comment type="domain">
    <text evidence="6">The Q motif is unique to and characteristic of the DEAD box family of RNA helicases and controls ATP binding and hydrolysis.</text>
</comment>
<keyword evidence="10" id="KW-1185">Reference proteome</keyword>
<evidence type="ECO:0000256" key="5">
    <source>
        <dbReference type="ARBA" id="ARBA00022884"/>
    </source>
</evidence>
<dbReference type="InterPro" id="IPR025313">
    <property type="entry name" value="SPB4-like_CTE"/>
</dbReference>
<comment type="catalytic activity">
    <reaction evidence="6">
        <text>ATP + H2O = ADP + phosphate + H(+)</text>
        <dbReference type="Rhea" id="RHEA:13065"/>
        <dbReference type="ChEBI" id="CHEBI:15377"/>
        <dbReference type="ChEBI" id="CHEBI:15378"/>
        <dbReference type="ChEBI" id="CHEBI:30616"/>
        <dbReference type="ChEBI" id="CHEBI:43474"/>
        <dbReference type="ChEBI" id="CHEBI:456216"/>
        <dbReference type="EC" id="3.6.4.13"/>
    </reaction>
</comment>
<dbReference type="SUPFAM" id="SSF52540">
    <property type="entry name" value="P-loop containing nucleoside triphosphate hydrolases"/>
    <property type="match status" value="1"/>
</dbReference>
<sequence length="209" mass="23751">DVAARGLDLPRVDCIVQYTGPSSAGDYVHRVGRTARVGTSGDAIIFLTPSEVQFIRQLESRRIRLQELTMELCLEKLKELDSGSSVEEVATSLQTRYEEAVVADTHLHDLASKAFVSWARFYASYPKEVRNSFSFKEVHLGHFAKSFALRDPPSKIGGIGRRQFEHKKQHQQKHQQIRVKRPRPGSSSRKQREVSEFSSGLEPMKKKKK</sequence>
<dbReference type="GO" id="GO:0003723">
    <property type="term" value="F:RNA binding"/>
    <property type="evidence" value="ECO:0007669"/>
    <property type="project" value="UniProtKB-UniRule"/>
</dbReference>
<gene>
    <name evidence="9" type="ORF">L9F63_026346</name>
</gene>
<dbReference type="InterPro" id="IPR001650">
    <property type="entry name" value="Helicase_C-like"/>
</dbReference>
<dbReference type="EC" id="3.6.4.13" evidence="6"/>
<dbReference type="PROSITE" id="PS51194">
    <property type="entry name" value="HELICASE_CTER"/>
    <property type="match status" value="1"/>
</dbReference>
<reference evidence="9" key="2">
    <citation type="submission" date="2023-05" db="EMBL/GenBank/DDBJ databases">
        <authorList>
            <person name="Fouks B."/>
        </authorList>
    </citation>
    <scope>NUCLEOTIDE SEQUENCE</scope>
    <source>
        <strain evidence="9">Stay&amp;Tobe</strain>
        <tissue evidence="9">Testes</tissue>
    </source>
</reference>
<dbReference type="PANTHER" id="PTHR24031">
    <property type="entry name" value="RNA HELICASE"/>
    <property type="match status" value="1"/>
</dbReference>
<organism evidence="9 10">
    <name type="scientific">Diploptera punctata</name>
    <name type="common">Pacific beetle cockroach</name>
    <dbReference type="NCBI Taxonomy" id="6984"/>
    <lineage>
        <taxon>Eukaryota</taxon>
        <taxon>Metazoa</taxon>
        <taxon>Ecdysozoa</taxon>
        <taxon>Arthropoda</taxon>
        <taxon>Hexapoda</taxon>
        <taxon>Insecta</taxon>
        <taxon>Pterygota</taxon>
        <taxon>Neoptera</taxon>
        <taxon>Polyneoptera</taxon>
        <taxon>Dictyoptera</taxon>
        <taxon>Blattodea</taxon>
        <taxon>Blaberoidea</taxon>
        <taxon>Blaberidae</taxon>
        <taxon>Diplopterinae</taxon>
        <taxon>Diploptera</taxon>
    </lineage>
</organism>
<comment type="similarity">
    <text evidence="6">Belongs to the DEAD box helicase family.</text>
</comment>
<evidence type="ECO:0000259" key="8">
    <source>
        <dbReference type="PROSITE" id="PS51194"/>
    </source>
</evidence>
<keyword evidence="5 6" id="KW-0694">RNA-binding</keyword>
<dbReference type="InterPro" id="IPR027417">
    <property type="entry name" value="P-loop_NTPase"/>
</dbReference>
<dbReference type="GO" id="GO:0005524">
    <property type="term" value="F:ATP binding"/>
    <property type="evidence" value="ECO:0007669"/>
    <property type="project" value="UniProtKB-UniRule"/>
</dbReference>
<feature type="region of interest" description="Disordered" evidence="7">
    <location>
        <begin position="163"/>
        <end position="209"/>
    </location>
</feature>
<evidence type="ECO:0000256" key="4">
    <source>
        <dbReference type="ARBA" id="ARBA00022840"/>
    </source>
</evidence>
<protein>
    <recommendedName>
        <fullName evidence="6">ATP-dependent RNA helicase</fullName>
        <ecNumber evidence="6">3.6.4.13</ecNumber>
    </recommendedName>
</protein>
<feature type="compositionally biased region" description="Basic residues" evidence="7">
    <location>
        <begin position="164"/>
        <end position="183"/>
    </location>
</feature>
<dbReference type="Gene3D" id="3.40.50.300">
    <property type="entry name" value="P-loop containing nucleotide triphosphate hydrolases"/>
    <property type="match status" value="1"/>
</dbReference>
<name>A0AAD8AK29_DIPPU</name>
<evidence type="ECO:0000256" key="7">
    <source>
        <dbReference type="SAM" id="MobiDB-lite"/>
    </source>
</evidence>
<dbReference type="EMBL" id="JASPKZ010000415">
    <property type="protein sequence ID" value="KAJ9600517.1"/>
    <property type="molecule type" value="Genomic_DNA"/>
</dbReference>
<evidence type="ECO:0000313" key="9">
    <source>
        <dbReference type="EMBL" id="KAJ9600517.1"/>
    </source>
</evidence>
<comment type="caution">
    <text evidence="9">The sequence shown here is derived from an EMBL/GenBank/DDBJ whole genome shotgun (WGS) entry which is preliminary data.</text>
</comment>
<feature type="domain" description="Helicase C-terminal" evidence="8">
    <location>
        <begin position="1"/>
        <end position="78"/>
    </location>
</feature>
<keyword evidence="1 6" id="KW-0547">Nucleotide-binding</keyword>
<evidence type="ECO:0000256" key="6">
    <source>
        <dbReference type="RuleBase" id="RU365068"/>
    </source>
</evidence>
<feature type="non-terminal residue" evidence="9">
    <location>
        <position position="209"/>
    </location>
</feature>